<dbReference type="InterPro" id="IPR025192">
    <property type="entry name" value="Succ_DH/fum_Rdtase_N"/>
</dbReference>
<protein>
    <submittedName>
        <fullName evidence="14">Succinate dehydrogenase/fumarate reductase iron-sulfur subunit</fullName>
    </submittedName>
</protein>
<dbReference type="InterPro" id="IPR036010">
    <property type="entry name" value="2Fe-2S_ferredoxin-like_sf"/>
</dbReference>
<dbReference type="InterPro" id="IPR012675">
    <property type="entry name" value="Beta-grasp_dom_sf"/>
</dbReference>
<evidence type="ECO:0000256" key="4">
    <source>
        <dbReference type="ARBA" id="ARBA00009433"/>
    </source>
</evidence>
<evidence type="ECO:0000256" key="5">
    <source>
        <dbReference type="ARBA" id="ARBA00022485"/>
    </source>
</evidence>
<keyword evidence="7" id="KW-0479">Metal-binding</keyword>
<gene>
    <name evidence="14" type="ORF">CSH63_30730</name>
</gene>
<dbReference type="GO" id="GO:0022904">
    <property type="term" value="P:respiratory electron transport chain"/>
    <property type="evidence" value="ECO:0007669"/>
    <property type="project" value="TreeGrafter"/>
</dbReference>
<name>A0A386WUN9_9ACTN</name>
<evidence type="ECO:0000256" key="8">
    <source>
        <dbReference type="ARBA" id="ARBA00023002"/>
    </source>
</evidence>
<feature type="compositionally biased region" description="Polar residues" evidence="12">
    <location>
        <begin position="263"/>
        <end position="277"/>
    </location>
</feature>
<dbReference type="EMBL" id="CP024087">
    <property type="protein sequence ID" value="AYF31752.1"/>
    <property type="molecule type" value="Genomic_DNA"/>
</dbReference>
<evidence type="ECO:0000259" key="13">
    <source>
        <dbReference type="PROSITE" id="PS51085"/>
    </source>
</evidence>
<feature type="region of interest" description="Disordered" evidence="12">
    <location>
        <begin position="356"/>
        <end position="379"/>
    </location>
</feature>
<dbReference type="InterPro" id="IPR004489">
    <property type="entry name" value="Succ_DH/fum_Rdtase_Fe-S"/>
</dbReference>
<dbReference type="Pfam" id="PF13183">
    <property type="entry name" value="Fer4_8"/>
    <property type="match status" value="1"/>
</dbReference>
<evidence type="ECO:0000256" key="6">
    <source>
        <dbReference type="ARBA" id="ARBA00022714"/>
    </source>
</evidence>
<evidence type="ECO:0000256" key="7">
    <source>
        <dbReference type="ARBA" id="ARBA00022723"/>
    </source>
</evidence>
<dbReference type="AlphaFoldDB" id="A0A386WUN9"/>
<evidence type="ECO:0000313" key="14">
    <source>
        <dbReference type="EMBL" id="AYF31752.1"/>
    </source>
</evidence>
<evidence type="ECO:0000256" key="12">
    <source>
        <dbReference type="SAM" id="MobiDB-lite"/>
    </source>
</evidence>
<evidence type="ECO:0000256" key="11">
    <source>
        <dbReference type="ARBA" id="ARBA00034078"/>
    </source>
</evidence>
<evidence type="ECO:0000256" key="3">
    <source>
        <dbReference type="ARBA" id="ARBA00005163"/>
    </source>
</evidence>
<dbReference type="Gene3D" id="3.10.20.30">
    <property type="match status" value="1"/>
</dbReference>
<dbReference type="InterPro" id="IPR006058">
    <property type="entry name" value="2Fe2S_fd_BS"/>
</dbReference>
<dbReference type="GO" id="GO:0009055">
    <property type="term" value="F:electron transfer activity"/>
    <property type="evidence" value="ECO:0007669"/>
    <property type="project" value="InterPro"/>
</dbReference>
<keyword evidence="6" id="KW-0001">2Fe-2S</keyword>
<keyword evidence="10" id="KW-0411">Iron-sulfur</keyword>
<dbReference type="InterPro" id="IPR001041">
    <property type="entry name" value="2Fe-2S_ferredoxin-type"/>
</dbReference>
<dbReference type="Pfam" id="PF13085">
    <property type="entry name" value="Fer2_3"/>
    <property type="match status" value="1"/>
</dbReference>
<dbReference type="PANTHER" id="PTHR11921">
    <property type="entry name" value="SUCCINATE DEHYDROGENASE IRON-SULFUR PROTEIN"/>
    <property type="match status" value="1"/>
</dbReference>
<dbReference type="CDD" id="cd00207">
    <property type="entry name" value="fer2"/>
    <property type="match status" value="1"/>
</dbReference>
<dbReference type="SUPFAM" id="SSF46548">
    <property type="entry name" value="alpha-helical ferredoxin"/>
    <property type="match status" value="1"/>
</dbReference>
<keyword evidence="8" id="KW-0560">Oxidoreductase</keyword>
<keyword evidence="9" id="KW-0408">Iron</keyword>
<dbReference type="InterPro" id="IPR009051">
    <property type="entry name" value="Helical_ferredxn"/>
</dbReference>
<dbReference type="PROSITE" id="PS00197">
    <property type="entry name" value="2FE2S_FER_1"/>
    <property type="match status" value="1"/>
</dbReference>
<dbReference type="NCBIfam" id="TIGR00384">
    <property type="entry name" value="dhsB"/>
    <property type="match status" value="1"/>
</dbReference>
<evidence type="ECO:0000256" key="9">
    <source>
        <dbReference type="ARBA" id="ARBA00023004"/>
    </source>
</evidence>
<dbReference type="PANTHER" id="PTHR11921:SF29">
    <property type="entry name" value="SUCCINATE DEHYDROGENASE [UBIQUINONE] IRON-SULFUR SUBUNIT, MITOCHONDRIAL"/>
    <property type="match status" value="1"/>
</dbReference>
<dbReference type="GO" id="GO:0016491">
    <property type="term" value="F:oxidoreductase activity"/>
    <property type="evidence" value="ECO:0007669"/>
    <property type="project" value="UniProtKB-KW"/>
</dbReference>
<comment type="similarity">
    <text evidence="4">Belongs to the succinate dehydrogenase/fumarate reductase iron-sulfur protein family.</text>
</comment>
<accession>A0A386WUN9</accession>
<evidence type="ECO:0000313" key="15">
    <source>
        <dbReference type="Proteomes" id="UP000267804"/>
    </source>
</evidence>
<dbReference type="RefSeq" id="WP_120573215.1">
    <property type="nucleotide sequence ID" value="NZ_CP024087.1"/>
</dbReference>
<evidence type="ECO:0000256" key="2">
    <source>
        <dbReference type="ARBA" id="ARBA00001966"/>
    </source>
</evidence>
<reference evidence="14 15" key="1">
    <citation type="submission" date="2017-10" db="EMBL/GenBank/DDBJ databases">
        <title>Integration of genomic and chemical information greatly accelerates assignment of the full stereostructure of myelolactone, a potent inhibitor of myeloma from a marine-derived Micromonospora.</title>
        <authorList>
            <person name="Kim M.C."/>
            <person name="Machado H."/>
            <person name="Jensen P.R."/>
            <person name="Fenical W."/>
        </authorList>
    </citation>
    <scope>NUCLEOTIDE SEQUENCE [LARGE SCALE GENOMIC DNA]</scope>
    <source>
        <strain evidence="14 15">CNY-010</strain>
    </source>
</reference>
<dbReference type="GO" id="GO:0051539">
    <property type="term" value="F:4 iron, 4 sulfur cluster binding"/>
    <property type="evidence" value="ECO:0007669"/>
    <property type="project" value="UniProtKB-KW"/>
</dbReference>
<feature type="compositionally biased region" description="Low complexity" evidence="12">
    <location>
        <begin position="296"/>
        <end position="307"/>
    </location>
</feature>
<dbReference type="KEGG" id="mtua:CSH63_30730"/>
<dbReference type="GO" id="GO:0051537">
    <property type="term" value="F:2 iron, 2 sulfur cluster binding"/>
    <property type="evidence" value="ECO:0007669"/>
    <property type="project" value="UniProtKB-KW"/>
</dbReference>
<keyword evidence="5" id="KW-0004">4Fe-4S</keyword>
<comment type="cofactor">
    <cofactor evidence="2">
        <name>[4Fe-4S] cluster</name>
        <dbReference type="ChEBI" id="CHEBI:49883"/>
    </cofactor>
</comment>
<feature type="region of interest" description="Disordered" evidence="12">
    <location>
        <begin position="263"/>
        <end position="316"/>
    </location>
</feature>
<evidence type="ECO:0000256" key="1">
    <source>
        <dbReference type="ARBA" id="ARBA00001927"/>
    </source>
</evidence>
<dbReference type="InterPro" id="IPR050573">
    <property type="entry name" value="SDH/FRD_Iron-Sulfur"/>
</dbReference>
<dbReference type="Proteomes" id="UP000267804">
    <property type="component" value="Chromosome"/>
</dbReference>
<dbReference type="InterPro" id="IPR017896">
    <property type="entry name" value="4Fe4S_Fe-S-bd"/>
</dbReference>
<feature type="domain" description="2Fe-2S ferredoxin-type" evidence="13">
    <location>
        <begin position="16"/>
        <end position="103"/>
    </location>
</feature>
<sequence>MGTDPQQAAGKPAAKRQFRIWRGDETGGDLKDYTVEVNEGEVVLDVIHRLQATEAPDLACRWNCKAGKCGSCSMEINGKPRLGCMTRMSTFEESETVTVTPLRTFPVIRDLVTDVSFNYEKARETPAFAPPADVAPGDYRMQQVDVERSQEFRKCIECFLCQNVCHVIRDHDENKPAFSGPRYFIRAAELDMHPLDARTDRREYAQSDMGLGFCNITKCCTEVCPEHIKITDNGIIPMKERVVDRRYDPLVWLGNKIFRRGQVPQTSATSGHSSGAVTSGAAQGGAHAHGGGSHAGGVHSHAGGSHDSAAERQAQQGVNWHREVPHPTAPAVDANGKLPLTELTFNKAAAPSPFGDDVTFPLPPEHLNFAHPQQDEPKH</sequence>
<proteinExistence type="inferred from homology"/>
<comment type="cofactor">
    <cofactor evidence="1">
        <name>[3Fe-4S] cluster</name>
        <dbReference type="ChEBI" id="CHEBI:21137"/>
    </cofactor>
</comment>
<dbReference type="GO" id="GO:0005886">
    <property type="term" value="C:plasma membrane"/>
    <property type="evidence" value="ECO:0007669"/>
    <property type="project" value="TreeGrafter"/>
</dbReference>
<dbReference type="GO" id="GO:0006099">
    <property type="term" value="P:tricarboxylic acid cycle"/>
    <property type="evidence" value="ECO:0007669"/>
    <property type="project" value="InterPro"/>
</dbReference>
<organism evidence="14 15">
    <name type="scientific">Micromonospora tulbaghiae</name>
    <dbReference type="NCBI Taxonomy" id="479978"/>
    <lineage>
        <taxon>Bacteria</taxon>
        <taxon>Bacillati</taxon>
        <taxon>Actinomycetota</taxon>
        <taxon>Actinomycetes</taxon>
        <taxon>Micromonosporales</taxon>
        <taxon>Micromonosporaceae</taxon>
        <taxon>Micromonospora</taxon>
    </lineage>
</organism>
<dbReference type="GO" id="GO:0046872">
    <property type="term" value="F:metal ion binding"/>
    <property type="evidence" value="ECO:0007669"/>
    <property type="project" value="UniProtKB-KW"/>
</dbReference>
<comment type="cofactor">
    <cofactor evidence="11">
        <name>[2Fe-2S] cluster</name>
        <dbReference type="ChEBI" id="CHEBI:190135"/>
    </cofactor>
</comment>
<comment type="pathway">
    <text evidence="3">Carbohydrate metabolism; tricarboxylic acid cycle.</text>
</comment>
<dbReference type="NCBIfam" id="NF009052">
    <property type="entry name" value="PRK12386.1"/>
    <property type="match status" value="1"/>
</dbReference>
<dbReference type="SUPFAM" id="SSF54292">
    <property type="entry name" value="2Fe-2S ferredoxin-like"/>
    <property type="match status" value="1"/>
</dbReference>
<dbReference type="PROSITE" id="PS51085">
    <property type="entry name" value="2FE2S_FER_2"/>
    <property type="match status" value="1"/>
</dbReference>
<evidence type="ECO:0000256" key="10">
    <source>
        <dbReference type="ARBA" id="ARBA00023014"/>
    </source>
</evidence>
<dbReference type="Gene3D" id="1.10.1060.10">
    <property type="entry name" value="Alpha-helical ferredoxin"/>
    <property type="match status" value="1"/>
</dbReference>